<feature type="region of interest" description="Disordered" evidence="1">
    <location>
        <begin position="236"/>
        <end position="288"/>
    </location>
</feature>
<evidence type="ECO:0000313" key="4">
    <source>
        <dbReference type="Proteomes" id="UP001229421"/>
    </source>
</evidence>
<reference evidence="3" key="1">
    <citation type="journal article" date="2023" name="bioRxiv">
        <title>Improved chromosome-level genome assembly for marigold (Tagetes erecta).</title>
        <authorList>
            <person name="Jiang F."/>
            <person name="Yuan L."/>
            <person name="Wang S."/>
            <person name="Wang H."/>
            <person name="Xu D."/>
            <person name="Wang A."/>
            <person name="Fan W."/>
        </authorList>
    </citation>
    <scope>NUCLEOTIDE SEQUENCE</scope>
    <source>
        <strain evidence="3">WSJ</strain>
        <tissue evidence="3">Leaf</tissue>
    </source>
</reference>
<sequence length="660" mass="75015">MGSQNYFIRQNVTQEEVDQIYVGVHNYFSIKLHHGGTFTKFPDVKYQKGKLTYVDLIDIDKFSVHVMEDVMYDLGYGQEMDNEIPICYHYLVPNEGLDFRLRALGNDADVIRFSKYVGECKLFNVYTEHGKTNLHTYFCSPSKVRLEVIDNNGEVDVLDTGKKVCSKLLLCWAETGSSSGSGYCNEANIDKQMGNIEPEPSIVYQPTFEPTTYVPELNYDELETFDPFEGNIEEHMGEEQEDEEEEDEEGDEETIEEGDEETSEEGGDEISEEGVEEISEQRRHKKVSKEGDVDYIVDEENKMDDVAVDMTDFRLNVDGDVVEDEVLGDAFDVEMMDNELFDSAGESDDNETSVRKRKLRAIRQQNHKSDGFYVGQVFENKQAVKKMLTSNIVSTRRNIKTIKDDKGRLQVKCKGSMPTFDVNKDGIHIPSQQRAESSNNSKDKGSMVKNKGGRGKMTNPSLYSCTWVLYVSKNTSSWTWFLKCLGDDLDLTERSNFTFVSDRQKGIIQALEKHWSRSHFSDLLICVWMKKTDEENEGGEGRRQLKKEKRICVLGDYIGGKKTNGWLEENEGVTLGFQIGLHAPSSLPSVSWTVDGYICNRDGKVYKEKLAGVCGGFLGGDVNFVSQLLPISLCFRFFDCMQICSLLVYLKFSFGSMMLS</sequence>
<protein>
    <recommendedName>
        <fullName evidence="2">PB1-like domain-containing protein</fullName>
    </recommendedName>
</protein>
<name>A0AAD8NU26_TARER</name>
<feature type="domain" description="PB1-like" evidence="2">
    <location>
        <begin position="26"/>
        <end position="129"/>
    </location>
</feature>
<evidence type="ECO:0000256" key="1">
    <source>
        <dbReference type="SAM" id="MobiDB-lite"/>
    </source>
</evidence>
<evidence type="ECO:0000259" key="2">
    <source>
        <dbReference type="Pfam" id="PF26130"/>
    </source>
</evidence>
<proteinExistence type="predicted"/>
<feature type="region of interest" description="Disordered" evidence="1">
    <location>
        <begin position="422"/>
        <end position="454"/>
    </location>
</feature>
<evidence type="ECO:0000313" key="3">
    <source>
        <dbReference type="EMBL" id="KAK1428310.1"/>
    </source>
</evidence>
<keyword evidence="4" id="KW-1185">Reference proteome</keyword>
<organism evidence="3 4">
    <name type="scientific">Tagetes erecta</name>
    <name type="common">African marigold</name>
    <dbReference type="NCBI Taxonomy" id="13708"/>
    <lineage>
        <taxon>Eukaryota</taxon>
        <taxon>Viridiplantae</taxon>
        <taxon>Streptophyta</taxon>
        <taxon>Embryophyta</taxon>
        <taxon>Tracheophyta</taxon>
        <taxon>Spermatophyta</taxon>
        <taxon>Magnoliopsida</taxon>
        <taxon>eudicotyledons</taxon>
        <taxon>Gunneridae</taxon>
        <taxon>Pentapetalae</taxon>
        <taxon>asterids</taxon>
        <taxon>campanulids</taxon>
        <taxon>Asterales</taxon>
        <taxon>Asteraceae</taxon>
        <taxon>Asteroideae</taxon>
        <taxon>Heliantheae alliance</taxon>
        <taxon>Tageteae</taxon>
        <taxon>Tagetes</taxon>
    </lineage>
</organism>
<accession>A0AAD8NU26</accession>
<gene>
    <name evidence="3" type="ORF">QVD17_17142</name>
</gene>
<dbReference type="AlphaFoldDB" id="A0AAD8NU26"/>
<comment type="caution">
    <text evidence="3">The sequence shown here is derived from an EMBL/GenBank/DDBJ whole genome shotgun (WGS) entry which is preliminary data.</text>
</comment>
<feature type="compositionally biased region" description="Polar residues" evidence="1">
    <location>
        <begin position="430"/>
        <end position="440"/>
    </location>
</feature>
<dbReference type="EMBL" id="JAUHHV010000004">
    <property type="protein sequence ID" value="KAK1428310.1"/>
    <property type="molecule type" value="Genomic_DNA"/>
</dbReference>
<dbReference type="Pfam" id="PF26130">
    <property type="entry name" value="PB1-like"/>
    <property type="match status" value="1"/>
</dbReference>
<dbReference type="Proteomes" id="UP001229421">
    <property type="component" value="Unassembled WGS sequence"/>
</dbReference>
<dbReference type="InterPro" id="IPR058594">
    <property type="entry name" value="PB1-like_dom_pln"/>
</dbReference>
<feature type="compositionally biased region" description="Acidic residues" evidence="1">
    <location>
        <begin position="239"/>
        <end position="278"/>
    </location>
</feature>